<dbReference type="RefSeq" id="WP_192509456.1">
    <property type="nucleotide sequence ID" value="NZ_AQGV01000015.1"/>
</dbReference>
<dbReference type="EMBL" id="AQGV01000015">
    <property type="protein sequence ID" value="MBE0370327.1"/>
    <property type="molecule type" value="Genomic_DNA"/>
</dbReference>
<sequence>MDIRYTITVAGNAVSEKVAVREIKTCMGVNQISQLTLLIEDGDMAAESFFTTDADLFKMGKEIVVKAGIAEAQQQIIYIGVITEQSIGYDRATYLQVIARGDVNKLCQAKLSKLYDPKTSDTDIITDLLSGAGASAGKIAKSEIKHHQFLMIEQSPWDMLMHRALVNGFVLCDEGKADVVDLKKHQPGTHTFNLAMDGCIDFELSVDTSSHLKKTQYTGWDIKEQALLANADPLASSYKYPKHADADAAFSLPAQLCHAQAPVDKTELAASATAEVNFRLLDMYQGRVRIDMSSKKALKGVKLLDALTVSGVGKLSAGEYLVGEIHHHISDRGWYCEYVLGVPLTRTLWSPWQTLPPAAPVMAKVAAFQKDDEALQRIPVLLPTATNKKVVWARLLTPFAGKEEGVFLPPDLDTEVLVDFIGGDARYPVIIGACHNPKVMPPFAYDDKNEQRGIFFKEPALAVQFTLKEPHLLLKGSKDQTITFGQKQGYALAQKDMATITAKDTLNLMSKDKAMVDLSKDIHLKADGNATIEAKATDVK</sequence>
<dbReference type="InterPro" id="IPR006531">
    <property type="entry name" value="Gp5/Vgr_OB"/>
</dbReference>
<name>A0ABR9EHM7_9GAMM</name>
<protein>
    <recommendedName>
        <fullName evidence="1">Gp5/Type VI secretion system Vgr protein OB-fold domain-containing protein</fullName>
    </recommendedName>
</protein>
<organism evidence="2 3">
    <name type="scientific">Pseudoalteromonas aurantia 208</name>
    <dbReference type="NCBI Taxonomy" id="1314867"/>
    <lineage>
        <taxon>Bacteria</taxon>
        <taxon>Pseudomonadati</taxon>
        <taxon>Pseudomonadota</taxon>
        <taxon>Gammaproteobacteria</taxon>
        <taxon>Alteromonadales</taxon>
        <taxon>Pseudoalteromonadaceae</taxon>
        <taxon>Pseudoalteromonas</taxon>
    </lineage>
</organism>
<dbReference type="Gene3D" id="2.40.50.230">
    <property type="entry name" value="Gp5 N-terminal domain"/>
    <property type="match status" value="1"/>
</dbReference>
<gene>
    <name evidence="2" type="ORF">PAUR_b0329</name>
</gene>
<dbReference type="Proteomes" id="UP000615755">
    <property type="component" value="Unassembled WGS sequence"/>
</dbReference>
<evidence type="ECO:0000259" key="1">
    <source>
        <dbReference type="Pfam" id="PF04717"/>
    </source>
</evidence>
<dbReference type="InterPro" id="IPR037026">
    <property type="entry name" value="Vgr_OB-fold_dom_sf"/>
</dbReference>
<dbReference type="SUPFAM" id="SSF69255">
    <property type="entry name" value="gp5 N-terminal domain-like"/>
    <property type="match status" value="1"/>
</dbReference>
<feature type="domain" description="Gp5/Type VI secretion system Vgr protein OB-fold" evidence="1">
    <location>
        <begin position="363"/>
        <end position="434"/>
    </location>
</feature>
<proteinExistence type="predicted"/>
<reference evidence="2 3" key="1">
    <citation type="submission" date="2015-03" db="EMBL/GenBank/DDBJ databases">
        <title>Genome sequence of Pseudoalteromonas aurantia.</title>
        <authorList>
            <person name="Xie B.-B."/>
            <person name="Rong J.-C."/>
            <person name="Qin Q.-L."/>
            <person name="Zhang Y.-Z."/>
        </authorList>
    </citation>
    <scope>NUCLEOTIDE SEQUENCE [LARGE SCALE GENOMIC DNA]</scope>
    <source>
        <strain evidence="2 3">208</strain>
    </source>
</reference>
<accession>A0ABR9EHM7</accession>
<evidence type="ECO:0000313" key="3">
    <source>
        <dbReference type="Proteomes" id="UP000615755"/>
    </source>
</evidence>
<keyword evidence="3" id="KW-1185">Reference proteome</keyword>
<dbReference type="Pfam" id="PF04717">
    <property type="entry name" value="Phage_base_V"/>
    <property type="match status" value="1"/>
</dbReference>
<comment type="caution">
    <text evidence="2">The sequence shown here is derived from an EMBL/GenBank/DDBJ whole genome shotgun (WGS) entry which is preliminary data.</text>
</comment>
<evidence type="ECO:0000313" key="2">
    <source>
        <dbReference type="EMBL" id="MBE0370327.1"/>
    </source>
</evidence>